<protein>
    <submittedName>
        <fullName evidence="1">Uncharacterized protein</fullName>
    </submittedName>
</protein>
<name>A0A0D0VM61_CRYGA</name>
<dbReference type="HOGENOM" id="CLU_2904122_0_0_1"/>
<proteinExistence type="predicted"/>
<dbReference type="OrthoDB" id="2735536at2759"/>
<reference evidence="1" key="1">
    <citation type="submission" date="2015-01" db="EMBL/GenBank/DDBJ databases">
        <title>The Genome Sequence of Cryptococcus gattii CA1280.</title>
        <authorList>
            <consortium name="The Broad Institute Genomics Platform"/>
            <person name="Cuomo C."/>
            <person name="Litvintseva A."/>
            <person name="Chen Y."/>
            <person name="Heitman J."/>
            <person name="Sun S."/>
            <person name="Springer D."/>
            <person name="Dromer F."/>
            <person name="Young S."/>
            <person name="Zeng Q."/>
            <person name="Gargeya S."/>
            <person name="Abouelleil A."/>
            <person name="Alvarado L."/>
            <person name="Chapman S.B."/>
            <person name="Gainer-Dewar J."/>
            <person name="Goldberg J."/>
            <person name="Griggs A."/>
            <person name="Gujja S."/>
            <person name="Hansen M."/>
            <person name="Howarth C."/>
            <person name="Imamovic A."/>
            <person name="Larimer J."/>
            <person name="Murphy C."/>
            <person name="Naylor J."/>
            <person name="Pearson M."/>
            <person name="Priest M."/>
            <person name="Roberts A."/>
            <person name="Saif S."/>
            <person name="Shea T."/>
            <person name="Sykes S."/>
            <person name="Wortman J."/>
            <person name="Nusbaum C."/>
            <person name="Birren B."/>
        </authorList>
    </citation>
    <scope>NUCLEOTIDE SEQUENCE [LARGE SCALE GENOMIC DNA]</scope>
    <source>
        <strain evidence="1">CA1280</strain>
    </source>
</reference>
<accession>A0A0D0VM61</accession>
<gene>
    <name evidence="1" type="ORF">I312_04592</name>
</gene>
<evidence type="ECO:0000313" key="1">
    <source>
        <dbReference type="EMBL" id="KIR46050.1"/>
    </source>
</evidence>
<organism evidence="1">
    <name type="scientific">Cryptococcus bacillisporus CA1280</name>
    <dbReference type="NCBI Taxonomy" id="1296109"/>
    <lineage>
        <taxon>Eukaryota</taxon>
        <taxon>Fungi</taxon>
        <taxon>Dikarya</taxon>
        <taxon>Basidiomycota</taxon>
        <taxon>Agaricomycotina</taxon>
        <taxon>Tremellomycetes</taxon>
        <taxon>Tremellales</taxon>
        <taxon>Cryptococcaceae</taxon>
        <taxon>Cryptococcus</taxon>
        <taxon>Cryptococcus gattii species complex</taxon>
    </lineage>
</organism>
<dbReference type="AlphaFoldDB" id="A0A0D0VM61"/>
<dbReference type="EMBL" id="KN847985">
    <property type="protein sequence ID" value="KIR46050.1"/>
    <property type="molecule type" value="Genomic_DNA"/>
</dbReference>
<sequence length="62" mass="6841">MSEDIHNPQLPVGKHNSDDEIVKDANVFDGSEPSNVLNIQYSTFKGDVVEMADSLPKRLGQL</sequence>